<dbReference type="Pfam" id="PF03544">
    <property type="entry name" value="TonB_C"/>
    <property type="match status" value="1"/>
</dbReference>
<dbReference type="NCBIfam" id="TIGR01352">
    <property type="entry name" value="tonB_Cterm"/>
    <property type="match status" value="1"/>
</dbReference>
<evidence type="ECO:0000256" key="1">
    <source>
        <dbReference type="ARBA" id="ARBA00004383"/>
    </source>
</evidence>
<dbReference type="PANTHER" id="PTHR33446">
    <property type="entry name" value="PROTEIN TONB-RELATED"/>
    <property type="match status" value="1"/>
</dbReference>
<keyword evidence="3" id="KW-0813">Transport</keyword>
<organism evidence="12 13">
    <name type="scientific">Chitinophaga rhizophila</name>
    <dbReference type="NCBI Taxonomy" id="2866212"/>
    <lineage>
        <taxon>Bacteria</taxon>
        <taxon>Pseudomonadati</taxon>
        <taxon>Bacteroidota</taxon>
        <taxon>Chitinophagia</taxon>
        <taxon>Chitinophagales</taxon>
        <taxon>Chitinophagaceae</taxon>
        <taxon>Chitinophaga</taxon>
    </lineage>
</organism>
<dbReference type="InterPro" id="IPR051045">
    <property type="entry name" value="TonB-dependent_transducer"/>
</dbReference>
<dbReference type="RefSeq" id="WP_220249609.1">
    <property type="nucleotide sequence ID" value="NZ_JAICCF010000001.1"/>
</dbReference>
<evidence type="ECO:0000256" key="8">
    <source>
        <dbReference type="ARBA" id="ARBA00022989"/>
    </source>
</evidence>
<evidence type="ECO:0000256" key="3">
    <source>
        <dbReference type="ARBA" id="ARBA00022448"/>
    </source>
</evidence>
<accession>A0ABS7GCB4</accession>
<reference evidence="12 13" key="1">
    <citation type="submission" date="2021-08" db="EMBL/GenBank/DDBJ databases">
        <title>The genome sequence of Chitinophaga sp. B61.</title>
        <authorList>
            <person name="Zhang X."/>
        </authorList>
    </citation>
    <scope>NUCLEOTIDE SEQUENCE [LARGE SCALE GENOMIC DNA]</scope>
    <source>
        <strain evidence="12 13">B61</strain>
    </source>
</reference>
<dbReference type="InterPro" id="IPR006260">
    <property type="entry name" value="TonB/TolA_C"/>
</dbReference>
<feature type="transmembrane region" description="Helical" evidence="10">
    <location>
        <begin position="39"/>
        <end position="57"/>
    </location>
</feature>
<dbReference type="InterPro" id="IPR037682">
    <property type="entry name" value="TonB_C"/>
</dbReference>
<keyword evidence="5" id="KW-0997">Cell inner membrane</keyword>
<dbReference type="Gene3D" id="3.30.1150.10">
    <property type="match status" value="1"/>
</dbReference>
<dbReference type="EMBL" id="JAICCF010000001">
    <property type="protein sequence ID" value="MBW8684434.1"/>
    <property type="molecule type" value="Genomic_DNA"/>
</dbReference>
<keyword evidence="8 10" id="KW-1133">Transmembrane helix</keyword>
<dbReference type="InterPro" id="IPR003538">
    <property type="entry name" value="TonB"/>
</dbReference>
<evidence type="ECO:0000256" key="10">
    <source>
        <dbReference type="SAM" id="Phobius"/>
    </source>
</evidence>
<keyword evidence="7" id="KW-0653">Protein transport</keyword>
<comment type="caution">
    <text evidence="12">The sequence shown here is derived from an EMBL/GenBank/DDBJ whole genome shotgun (WGS) entry which is preliminary data.</text>
</comment>
<evidence type="ECO:0000256" key="7">
    <source>
        <dbReference type="ARBA" id="ARBA00022927"/>
    </source>
</evidence>
<evidence type="ECO:0000259" key="11">
    <source>
        <dbReference type="PROSITE" id="PS52015"/>
    </source>
</evidence>
<proteinExistence type="inferred from homology"/>
<keyword evidence="9 10" id="KW-0472">Membrane</keyword>
<feature type="domain" description="TonB C-terminal" evidence="11">
    <location>
        <begin position="188"/>
        <end position="280"/>
    </location>
</feature>
<dbReference type="PRINTS" id="PR01374">
    <property type="entry name" value="TONBPROTEIN"/>
</dbReference>
<protein>
    <submittedName>
        <fullName evidence="12">Energy transducer TonB</fullName>
    </submittedName>
</protein>
<comment type="similarity">
    <text evidence="2">Belongs to the TonB family.</text>
</comment>
<evidence type="ECO:0000256" key="5">
    <source>
        <dbReference type="ARBA" id="ARBA00022519"/>
    </source>
</evidence>
<name>A0ABS7GCB4_9BACT</name>
<dbReference type="SUPFAM" id="SSF74653">
    <property type="entry name" value="TolA/TonB C-terminal domain"/>
    <property type="match status" value="1"/>
</dbReference>
<dbReference type="PROSITE" id="PS52015">
    <property type="entry name" value="TONB_CTD"/>
    <property type="match status" value="1"/>
</dbReference>
<evidence type="ECO:0000256" key="6">
    <source>
        <dbReference type="ARBA" id="ARBA00022692"/>
    </source>
</evidence>
<keyword evidence="6 10" id="KW-0812">Transmembrane</keyword>
<dbReference type="Proteomes" id="UP000812961">
    <property type="component" value="Unassembled WGS sequence"/>
</dbReference>
<keyword evidence="4" id="KW-1003">Cell membrane</keyword>
<sequence>MNARTIINADFLDILFDGRNKDYGAYELRRSENRRVRNAIVGTASIALVVIGGYVVSNKLMAADMHTRKEIIVPPTVIKILEIPEEAPVTPPPPAVHTPPPASSTIGFVTPKITDQEIAENETEVPPMDSIGNKAIGLANTIGDDINGVDNPFESGDNHNGVVEPPAAKAPVDHPPYVWVELMPSFPGGDAALSKFLQKNMRYPRMAQETGIEGKIFVQFVVNKQGKISDVQTVGAHKGGGLEEEAMRVVKMMPDWKPGKQNGEYVNVRFNLPIGFQLEH</sequence>
<comment type="subcellular location">
    <subcellularLocation>
        <location evidence="1">Cell inner membrane</location>
        <topology evidence="1">Single-pass membrane protein</topology>
        <orientation evidence="1">Periplasmic side</orientation>
    </subcellularLocation>
</comment>
<dbReference type="PANTHER" id="PTHR33446:SF2">
    <property type="entry name" value="PROTEIN TONB"/>
    <property type="match status" value="1"/>
</dbReference>
<evidence type="ECO:0000256" key="4">
    <source>
        <dbReference type="ARBA" id="ARBA00022475"/>
    </source>
</evidence>
<evidence type="ECO:0000313" key="13">
    <source>
        <dbReference type="Proteomes" id="UP000812961"/>
    </source>
</evidence>
<evidence type="ECO:0000256" key="9">
    <source>
        <dbReference type="ARBA" id="ARBA00023136"/>
    </source>
</evidence>
<gene>
    <name evidence="12" type="ORF">K1Y79_08820</name>
</gene>
<keyword evidence="13" id="KW-1185">Reference proteome</keyword>
<evidence type="ECO:0000313" key="12">
    <source>
        <dbReference type="EMBL" id="MBW8684434.1"/>
    </source>
</evidence>
<evidence type="ECO:0000256" key="2">
    <source>
        <dbReference type="ARBA" id="ARBA00006555"/>
    </source>
</evidence>